<dbReference type="InterPro" id="IPR017981">
    <property type="entry name" value="GPCR_2-like_7TM"/>
</dbReference>
<evidence type="ECO:0000259" key="8">
    <source>
        <dbReference type="PROSITE" id="PS50261"/>
    </source>
</evidence>
<organism evidence="9 10">
    <name type="scientific">Cloeon dipterum</name>
    <dbReference type="NCBI Taxonomy" id="197152"/>
    <lineage>
        <taxon>Eukaryota</taxon>
        <taxon>Metazoa</taxon>
        <taxon>Ecdysozoa</taxon>
        <taxon>Arthropoda</taxon>
        <taxon>Hexapoda</taxon>
        <taxon>Insecta</taxon>
        <taxon>Pterygota</taxon>
        <taxon>Palaeoptera</taxon>
        <taxon>Ephemeroptera</taxon>
        <taxon>Pisciforma</taxon>
        <taxon>Baetidae</taxon>
        <taxon>Cloeon</taxon>
    </lineage>
</organism>
<evidence type="ECO:0000256" key="2">
    <source>
        <dbReference type="ARBA" id="ARBA00022692"/>
    </source>
</evidence>
<reference evidence="9 10" key="1">
    <citation type="submission" date="2020-04" db="EMBL/GenBank/DDBJ databases">
        <authorList>
            <person name="Alioto T."/>
            <person name="Alioto T."/>
            <person name="Gomez Garrido J."/>
        </authorList>
    </citation>
    <scope>NUCLEOTIDE SEQUENCE [LARGE SCALE GENOMIC DNA]</scope>
</reference>
<keyword evidence="7" id="KW-0732">Signal</keyword>
<dbReference type="InterPro" id="IPR052808">
    <property type="entry name" value="GPCR_Mth-like"/>
</dbReference>
<feature type="chain" id="PRO_5035786203" description="G-protein coupled receptors family 2 profile 2 domain-containing protein" evidence="7">
    <location>
        <begin position="23"/>
        <end position="628"/>
    </location>
</feature>
<evidence type="ECO:0000256" key="3">
    <source>
        <dbReference type="ARBA" id="ARBA00022989"/>
    </source>
</evidence>
<protein>
    <recommendedName>
        <fullName evidence="8">G-protein coupled receptors family 2 profile 2 domain-containing protein</fullName>
    </recommendedName>
</protein>
<name>A0A8S1CKM1_9INSE</name>
<dbReference type="Gene3D" id="1.20.1070.10">
    <property type="entry name" value="Rhodopsin 7-helix transmembrane proteins"/>
    <property type="match status" value="1"/>
</dbReference>
<proteinExistence type="predicted"/>
<feature type="transmembrane region" description="Helical" evidence="6">
    <location>
        <begin position="509"/>
        <end position="529"/>
    </location>
</feature>
<comment type="caution">
    <text evidence="9">The sequence shown here is derived from an EMBL/GenBank/DDBJ whole genome shotgun (WGS) entry which is preliminary data.</text>
</comment>
<evidence type="ECO:0000256" key="1">
    <source>
        <dbReference type="ARBA" id="ARBA00004141"/>
    </source>
</evidence>
<dbReference type="InterPro" id="IPR000832">
    <property type="entry name" value="GPCR_2_secretin-like"/>
</dbReference>
<dbReference type="PANTHER" id="PTHR46953">
    <property type="entry name" value="G-PROTEIN COUPLED RECEPTOR MTH-LIKE 1-RELATED"/>
    <property type="match status" value="1"/>
</dbReference>
<gene>
    <name evidence="9" type="ORF">CLODIP_2_CD12318</name>
</gene>
<feature type="transmembrane region" description="Helical" evidence="6">
    <location>
        <begin position="535"/>
        <end position="557"/>
    </location>
</feature>
<keyword evidence="3 6" id="KW-1133">Transmembrane helix</keyword>
<evidence type="ECO:0000256" key="5">
    <source>
        <dbReference type="SAM" id="MobiDB-lite"/>
    </source>
</evidence>
<keyword evidence="2 6" id="KW-0812">Transmembrane</keyword>
<feature type="signal peptide" evidence="7">
    <location>
        <begin position="1"/>
        <end position="22"/>
    </location>
</feature>
<dbReference type="EMBL" id="CADEPI010000045">
    <property type="protein sequence ID" value="CAB3369428.1"/>
    <property type="molecule type" value="Genomic_DNA"/>
</dbReference>
<dbReference type="AlphaFoldDB" id="A0A8S1CKM1"/>
<feature type="domain" description="G-protein coupled receptors family 2 profile 2" evidence="8">
    <location>
        <begin position="288"/>
        <end position="559"/>
    </location>
</feature>
<dbReference type="PROSITE" id="PS50261">
    <property type="entry name" value="G_PROTEIN_RECEP_F2_4"/>
    <property type="match status" value="1"/>
</dbReference>
<sequence>MKILQILFLSTLIVANFNSSQSADIFVNKCCPAQFTFNAQTEKCDPVAKNLVVDWIPDQVKNQQLFLNKKYVTSVPTFEEFDVRFDPCPGFLYNVERPFYIKPSTPVTLKPKGETSLFANDKNYEQWCFDAVSGLKKSERQWVLLACPCLHEICVSRCCHKGNRLHINKASARSFLGICSNETNTAWDPYKAEDLDLSKNNVKPFFFRYFTIYEFTSSCFHSVHKNYGKTRRPKQIEKFKIDSRGILTSSKYTASRWNYCLGEADVNGKPKTVAMYCDPSEFVVSFDEAFTQSVLAGIGAAFTLLTLVIHVAVKDLRQGIKGLSLIAHCACMLGAYLTMAFRPLAWADEGNACTILGVFTHFFLLSAFYWLNVRAIIIYATFRSWNSMLSGLSLSTSSFPLYALYALGVPALVSGFMAWVQFASEDDLPYWIVWPDLDEAACWFRSPVGRAVYFSLPMIIVLTFNIIIFVITLAKILSFRKENASILKTENSTNTAKESLKFDMERLKLFAKLSLLMGLTYVSEFVSWVNYLFAYYWYASNIAIALRAVLIFIVFCCKRKVWISMKQQYPVVKTIHSRILRFSAAMKMLCCQSWQFESSKLKENESATQSTGGSGAKPSDENFEMNVI</sequence>
<evidence type="ECO:0000256" key="4">
    <source>
        <dbReference type="ARBA" id="ARBA00023136"/>
    </source>
</evidence>
<dbReference type="GO" id="GO:0016020">
    <property type="term" value="C:membrane"/>
    <property type="evidence" value="ECO:0007669"/>
    <property type="project" value="UniProtKB-SubCell"/>
</dbReference>
<feature type="transmembrane region" description="Helical" evidence="6">
    <location>
        <begin position="358"/>
        <end position="382"/>
    </location>
</feature>
<dbReference type="OrthoDB" id="6134459at2759"/>
<keyword evidence="4 6" id="KW-0472">Membrane</keyword>
<dbReference type="Proteomes" id="UP000494165">
    <property type="component" value="Unassembled WGS sequence"/>
</dbReference>
<dbReference type="GO" id="GO:0007166">
    <property type="term" value="P:cell surface receptor signaling pathway"/>
    <property type="evidence" value="ECO:0007669"/>
    <property type="project" value="InterPro"/>
</dbReference>
<accession>A0A8S1CKM1</accession>
<dbReference type="GO" id="GO:0004930">
    <property type="term" value="F:G protein-coupled receptor activity"/>
    <property type="evidence" value="ECO:0007669"/>
    <property type="project" value="InterPro"/>
</dbReference>
<feature type="transmembrane region" description="Helical" evidence="6">
    <location>
        <begin position="294"/>
        <end position="313"/>
    </location>
</feature>
<feature type="transmembrane region" description="Helical" evidence="6">
    <location>
        <begin position="325"/>
        <end position="346"/>
    </location>
</feature>
<feature type="transmembrane region" description="Helical" evidence="6">
    <location>
        <begin position="402"/>
        <end position="422"/>
    </location>
</feature>
<evidence type="ECO:0000256" key="6">
    <source>
        <dbReference type="SAM" id="Phobius"/>
    </source>
</evidence>
<feature type="region of interest" description="Disordered" evidence="5">
    <location>
        <begin position="604"/>
        <end position="628"/>
    </location>
</feature>
<evidence type="ECO:0000313" key="9">
    <source>
        <dbReference type="EMBL" id="CAB3369428.1"/>
    </source>
</evidence>
<dbReference type="PANTHER" id="PTHR46953:SF1">
    <property type="entry name" value="G-PROTEIN COUPLED RECEPTOR MTH-LIKE 1-RELATED"/>
    <property type="match status" value="1"/>
</dbReference>
<feature type="transmembrane region" description="Helical" evidence="6">
    <location>
        <begin position="453"/>
        <end position="474"/>
    </location>
</feature>
<keyword evidence="10" id="KW-1185">Reference proteome</keyword>
<evidence type="ECO:0000256" key="7">
    <source>
        <dbReference type="SAM" id="SignalP"/>
    </source>
</evidence>
<dbReference type="Pfam" id="PF00002">
    <property type="entry name" value="7tm_2"/>
    <property type="match status" value="1"/>
</dbReference>
<comment type="subcellular location">
    <subcellularLocation>
        <location evidence="1">Membrane</location>
        <topology evidence="1">Multi-pass membrane protein</topology>
    </subcellularLocation>
</comment>
<dbReference type="CDD" id="cd15039">
    <property type="entry name" value="7tmB3_Methuselah-like"/>
    <property type="match status" value="1"/>
</dbReference>
<evidence type="ECO:0000313" key="10">
    <source>
        <dbReference type="Proteomes" id="UP000494165"/>
    </source>
</evidence>